<name>A0A852YQP7_9MICO</name>
<sequence length="88" mass="9737">MNPYLVPFEVDRETTRGIVLRNVGPEKLRGVSLMLTGAGLMPLVHAAVLPPATALRVQVRGADLALDSAIIVRWLRPDGSEYLWRIVF</sequence>
<reference evidence="1 2" key="1">
    <citation type="submission" date="2020-07" db="EMBL/GenBank/DDBJ databases">
        <title>Sequencing the genomes of 1000 actinobacteria strains.</title>
        <authorList>
            <person name="Klenk H.-P."/>
        </authorList>
    </citation>
    <scope>NUCLEOTIDE SEQUENCE [LARGE SCALE GENOMIC DNA]</scope>
    <source>
        <strain evidence="1 2">DSM 23141</strain>
    </source>
</reference>
<proteinExistence type="predicted"/>
<protein>
    <submittedName>
        <fullName evidence="1">Uncharacterized protein</fullName>
    </submittedName>
</protein>
<keyword evidence="2" id="KW-1185">Reference proteome</keyword>
<gene>
    <name evidence="1" type="ORF">BJ979_002181</name>
</gene>
<dbReference type="AlphaFoldDB" id="A0A852YQP7"/>
<comment type="caution">
    <text evidence="1">The sequence shown here is derived from an EMBL/GenBank/DDBJ whole genome shotgun (WGS) entry which is preliminary data.</text>
</comment>
<accession>A0A852YQP7</accession>
<dbReference type="RefSeq" id="WP_179567813.1">
    <property type="nucleotide sequence ID" value="NZ_JACBZY010000001.1"/>
</dbReference>
<evidence type="ECO:0000313" key="2">
    <source>
        <dbReference type="Proteomes" id="UP000553888"/>
    </source>
</evidence>
<dbReference type="Proteomes" id="UP000553888">
    <property type="component" value="Unassembled WGS sequence"/>
</dbReference>
<evidence type="ECO:0000313" key="1">
    <source>
        <dbReference type="EMBL" id="NYG99555.1"/>
    </source>
</evidence>
<organism evidence="1 2">
    <name type="scientific">Schumannella luteola</name>
    <dbReference type="NCBI Taxonomy" id="472059"/>
    <lineage>
        <taxon>Bacteria</taxon>
        <taxon>Bacillati</taxon>
        <taxon>Actinomycetota</taxon>
        <taxon>Actinomycetes</taxon>
        <taxon>Micrococcales</taxon>
        <taxon>Microbacteriaceae</taxon>
        <taxon>Schumannella</taxon>
    </lineage>
</organism>
<dbReference type="EMBL" id="JACBZY010000001">
    <property type="protein sequence ID" value="NYG99555.1"/>
    <property type="molecule type" value="Genomic_DNA"/>
</dbReference>